<reference evidence="1" key="1">
    <citation type="submission" date="2014-11" db="EMBL/GenBank/DDBJ databases">
        <authorList>
            <person name="Amaro Gonzalez C."/>
        </authorList>
    </citation>
    <scope>NUCLEOTIDE SEQUENCE</scope>
</reference>
<name>A0A0E9Q6U5_ANGAN</name>
<reference evidence="1" key="2">
    <citation type="journal article" date="2015" name="Fish Shellfish Immunol.">
        <title>Early steps in the European eel (Anguilla anguilla)-Vibrio vulnificus interaction in the gills: Role of the RtxA13 toxin.</title>
        <authorList>
            <person name="Callol A."/>
            <person name="Pajuelo D."/>
            <person name="Ebbesson L."/>
            <person name="Teles M."/>
            <person name="MacKenzie S."/>
            <person name="Amaro C."/>
        </authorList>
    </citation>
    <scope>NUCLEOTIDE SEQUENCE</scope>
</reference>
<dbReference type="AlphaFoldDB" id="A0A0E9Q6U5"/>
<organism evidence="1">
    <name type="scientific">Anguilla anguilla</name>
    <name type="common">European freshwater eel</name>
    <name type="synonym">Muraena anguilla</name>
    <dbReference type="NCBI Taxonomy" id="7936"/>
    <lineage>
        <taxon>Eukaryota</taxon>
        <taxon>Metazoa</taxon>
        <taxon>Chordata</taxon>
        <taxon>Craniata</taxon>
        <taxon>Vertebrata</taxon>
        <taxon>Euteleostomi</taxon>
        <taxon>Actinopterygii</taxon>
        <taxon>Neopterygii</taxon>
        <taxon>Teleostei</taxon>
        <taxon>Anguilliformes</taxon>
        <taxon>Anguillidae</taxon>
        <taxon>Anguilla</taxon>
    </lineage>
</organism>
<evidence type="ECO:0000313" key="1">
    <source>
        <dbReference type="EMBL" id="JAH12232.1"/>
    </source>
</evidence>
<dbReference type="EMBL" id="GBXM01096345">
    <property type="protein sequence ID" value="JAH12232.1"/>
    <property type="molecule type" value="Transcribed_RNA"/>
</dbReference>
<sequence length="61" mass="6841">MFSCLRIFKNIENLLVPAENAAFGFLFPPFFFAASLGESFCFSSAYFWYSTSSGPGMSLEF</sequence>
<protein>
    <submittedName>
        <fullName evidence="1">Uncharacterized protein</fullName>
    </submittedName>
</protein>
<accession>A0A0E9Q6U5</accession>
<proteinExistence type="predicted"/>